<comment type="caution">
    <text evidence="10">The sequence shown here is derived from an EMBL/GenBank/DDBJ whole genome shotgun (WGS) entry which is preliminary data.</text>
</comment>
<keyword evidence="3" id="KW-1003">Cell membrane</keyword>
<evidence type="ECO:0000313" key="10">
    <source>
        <dbReference type="EMBL" id="GEO34081.1"/>
    </source>
</evidence>
<dbReference type="GO" id="GO:0055085">
    <property type="term" value="P:transmembrane transport"/>
    <property type="evidence" value="ECO:0007669"/>
    <property type="project" value="InterPro"/>
</dbReference>
<keyword evidence="11" id="KW-1185">Reference proteome</keyword>
<evidence type="ECO:0000256" key="5">
    <source>
        <dbReference type="ARBA" id="ARBA00022989"/>
    </source>
</evidence>
<name>A0A512DC76_9CELL</name>
<accession>A0A512DC76</accession>
<feature type="transmembrane region" description="Helical" evidence="7">
    <location>
        <begin position="175"/>
        <end position="197"/>
    </location>
</feature>
<evidence type="ECO:0000256" key="4">
    <source>
        <dbReference type="ARBA" id="ARBA00022692"/>
    </source>
</evidence>
<gene>
    <name evidence="10" type="ORF">CAE01nite_18060</name>
</gene>
<evidence type="ECO:0000256" key="6">
    <source>
        <dbReference type="ARBA" id="ARBA00023136"/>
    </source>
</evidence>
<evidence type="ECO:0000256" key="7">
    <source>
        <dbReference type="RuleBase" id="RU363032"/>
    </source>
</evidence>
<dbReference type="InterPro" id="IPR000515">
    <property type="entry name" value="MetI-like"/>
</dbReference>
<dbReference type="CDD" id="cd06261">
    <property type="entry name" value="TM_PBP2"/>
    <property type="match status" value="1"/>
</dbReference>
<keyword evidence="5 7" id="KW-1133">Transmembrane helix</keyword>
<evidence type="ECO:0000256" key="2">
    <source>
        <dbReference type="ARBA" id="ARBA00022448"/>
    </source>
</evidence>
<dbReference type="Gene3D" id="1.10.3720.10">
    <property type="entry name" value="MetI-like"/>
    <property type="match status" value="1"/>
</dbReference>
<dbReference type="InterPro" id="IPR051393">
    <property type="entry name" value="ABC_transporter_permease"/>
</dbReference>
<comment type="subcellular location">
    <subcellularLocation>
        <location evidence="1 7">Cell membrane</location>
        <topology evidence="1 7">Multi-pass membrane protein</topology>
    </subcellularLocation>
</comment>
<dbReference type="GO" id="GO:0005886">
    <property type="term" value="C:plasma membrane"/>
    <property type="evidence" value="ECO:0007669"/>
    <property type="project" value="UniProtKB-SubCell"/>
</dbReference>
<feature type="transmembrane region" description="Helical" evidence="7">
    <location>
        <begin position="30"/>
        <end position="59"/>
    </location>
</feature>
<feature type="domain" description="ABC transmembrane type-1" evidence="9">
    <location>
        <begin position="89"/>
        <end position="301"/>
    </location>
</feature>
<dbReference type="PANTHER" id="PTHR30193:SF41">
    <property type="entry name" value="DIACETYLCHITOBIOSE UPTAKE SYSTEM PERMEASE PROTEIN NGCF"/>
    <property type="match status" value="1"/>
</dbReference>
<dbReference type="Proteomes" id="UP000321181">
    <property type="component" value="Unassembled WGS sequence"/>
</dbReference>
<keyword evidence="2 7" id="KW-0813">Transport</keyword>
<proteinExistence type="inferred from homology"/>
<reference evidence="10 11" key="1">
    <citation type="submission" date="2019-07" db="EMBL/GenBank/DDBJ databases">
        <title>Whole genome shotgun sequence of Cellulomonas aerilata NBRC 106308.</title>
        <authorList>
            <person name="Hosoyama A."/>
            <person name="Uohara A."/>
            <person name="Ohji S."/>
            <person name="Ichikawa N."/>
        </authorList>
    </citation>
    <scope>NUCLEOTIDE SEQUENCE [LARGE SCALE GENOMIC DNA]</scope>
    <source>
        <strain evidence="10 11">NBRC 106308</strain>
    </source>
</reference>
<organism evidence="10 11">
    <name type="scientific">Cellulomonas aerilata</name>
    <dbReference type="NCBI Taxonomy" id="515326"/>
    <lineage>
        <taxon>Bacteria</taxon>
        <taxon>Bacillati</taxon>
        <taxon>Actinomycetota</taxon>
        <taxon>Actinomycetes</taxon>
        <taxon>Micrococcales</taxon>
        <taxon>Cellulomonadaceae</taxon>
        <taxon>Cellulomonas</taxon>
    </lineage>
</organism>
<feature type="transmembrane region" description="Helical" evidence="7">
    <location>
        <begin position="126"/>
        <end position="147"/>
    </location>
</feature>
<sequence>MSTATAARDRTTQRLRPAGRRRGLRRRGAATAYALLAPNLVLFGLFLLLPLVLTVALGFQETSGFGVGRWIGLGNYERMAADDVFWRSAVNTVVFAAVTVPLTLVGGLGLALLLDRPIRGRTLFRSLFYLPYVLSGVVVALLGRWIFNENVGVVNKVLRALGGDGVPWQSSGAPAMASIIAMVVWQSLGFCMVIYLAGLQGIPRERYEAARVDGATGWQIVRYVTVPGLRQTTFFLTVLMVIQSFQVFDVVFVLTGGGPGVSTELLVTYAYRQGFGARQQGYASAIGVVMFVVVLAFTVLWWRSQRDTEADT</sequence>
<evidence type="ECO:0000313" key="11">
    <source>
        <dbReference type="Proteomes" id="UP000321181"/>
    </source>
</evidence>
<comment type="similarity">
    <text evidence="7">Belongs to the binding-protein-dependent transport system permease family.</text>
</comment>
<protein>
    <submittedName>
        <fullName evidence="10">ABC transporter permease</fullName>
    </submittedName>
</protein>
<dbReference type="PROSITE" id="PS50928">
    <property type="entry name" value="ABC_TM1"/>
    <property type="match status" value="1"/>
</dbReference>
<feature type="transmembrane region" description="Helical" evidence="7">
    <location>
        <begin position="234"/>
        <end position="261"/>
    </location>
</feature>
<evidence type="ECO:0000259" key="9">
    <source>
        <dbReference type="PROSITE" id="PS50928"/>
    </source>
</evidence>
<keyword evidence="6 7" id="KW-0472">Membrane</keyword>
<dbReference type="EMBL" id="BJYY01000013">
    <property type="protein sequence ID" value="GEO34081.1"/>
    <property type="molecule type" value="Genomic_DNA"/>
</dbReference>
<keyword evidence="4 7" id="KW-0812">Transmembrane</keyword>
<dbReference type="Pfam" id="PF00528">
    <property type="entry name" value="BPD_transp_1"/>
    <property type="match status" value="1"/>
</dbReference>
<evidence type="ECO:0000256" key="1">
    <source>
        <dbReference type="ARBA" id="ARBA00004651"/>
    </source>
</evidence>
<feature type="region of interest" description="Disordered" evidence="8">
    <location>
        <begin position="1"/>
        <end position="23"/>
    </location>
</feature>
<dbReference type="InterPro" id="IPR035906">
    <property type="entry name" value="MetI-like_sf"/>
</dbReference>
<evidence type="ECO:0000256" key="3">
    <source>
        <dbReference type="ARBA" id="ARBA00022475"/>
    </source>
</evidence>
<dbReference type="AlphaFoldDB" id="A0A512DC76"/>
<feature type="transmembrane region" description="Helical" evidence="7">
    <location>
        <begin position="93"/>
        <end position="114"/>
    </location>
</feature>
<evidence type="ECO:0000256" key="8">
    <source>
        <dbReference type="SAM" id="MobiDB-lite"/>
    </source>
</evidence>
<dbReference type="PANTHER" id="PTHR30193">
    <property type="entry name" value="ABC TRANSPORTER PERMEASE PROTEIN"/>
    <property type="match status" value="1"/>
</dbReference>
<feature type="transmembrane region" description="Helical" evidence="7">
    <location>
        <begin position="281"/>
        <end position="302"/>
    </location>
</feature>
<dbReference type="RefSeq" id="WP_246131105.1">
    <property type="nucleotide sequence ID" value="NZ_BAAARM010000003.1"/>
</dbReference>
<dbReference type="SUPFAM" id="SSF161098">
    <property type="entry name" value="MetI-like"/>
    <property type="match status" value="1"/>
</dbReference>